<dbReference type="EMBL" id="LNIX01000003">
    <property type="protein sequence ID" value="OXA58657.1"/>
    <property type="molecule type" value="Genomic_DNA"/>
</dbReference>
<sequence>MASSAKAAGNANAKMGRKTVEGGSSKKGATTIAEGTVVVDDKGVATTQKPMTFHQDQDDEDVRRDDTLYEVTSLQDYISRRVEPEDMSEIKRFLSNEDYEFFKFDDPNILFEKCCFSIAISDVIELDRIVAAAFFDDKPLDPDLKKYSKAWKNTPDLQKMIPINTLYMHLFAKSSEVPSDILITEVVAYTFTACSSIEYIIVECPNLTTEGPFSFCPLVKKLEINPSGLRKKLIMIYEKEAMFPSLKIREGRENDLDDLAPLLPMSNETIMKEFGKTVLTDVIALCDKNNQSVVAEWNFEAVGIISVNTEINYELLNGLFHLEAFHGLHKPYFKDEVNVTCYDTKNIADVPIEEMMEEARQAMDKLRGRHRRHRPEDPLPYTVEAQREECLAEYESDESNQVKSDEMHRQGHQFGTSVSDDIIQYGLRSPSPVNTLTEQQLLTARMENIKNITEKLRRGTTEGTAEMPDAEGEEEDEKSSEDYNRPSVDVLREDTLRKGGKRPTRDEKFDPQALNLLDFLDEFMVDVEVDDEQEEEHEEDVEFIAEPKDLAGSDESENDDDSPSETPNSSSETNSGTKTESSSPQDAQKTSPLMPNAENQIVEDPGEGGDEEQKSYEDGDEGVETDLTERTEISDQTMVSVIEDEPHKAKKVSSGVTHEKKTGKSRLWQSHSHHQGGGGGKSYAASMAPGLMGPLLQTSHTIAFFQHKSEFQRRWSDDTIYLGRTGPDRSFSFEEKIELMKKVWEVYSYMKQEGLTFEAVKFYLSPAELCAIEDADILTKGNLLKFLTLLLPDEKLYPFERYVKPKVPKYYGLPNALAIKIFNVEKKFTLR</sequence>
<evidence type="ECO:0000313" key="4">
    <source>
        <dbReference type="Proteomes" id="UP000198287"/>
    </source>
</evidence>
<evidence type="ECO:0000259" key="2">
    <source>
        <dbReference type="Pfam" id="PF16092"/>
    </source>
</evidence>
<feature type="compositionally biased region" description="Low complexity" evidence="1">
    <location>
        <begin position="564"/>
        <end position="575"/>
    </location>
</feature>
<dbReference type="Pfam" id="PF16092">
    <property type="entry name" value="CFAP61_N"/>
    <property type="match status" value="1"/>
</dbReference>
<gene>
    <name evidence="3" type="ORF">Fcan01_08349</name>
</gene>
<feature type="compositionally biased region" description="Acidic residues" evidence="1">
    <location>
        <begin position="552"/>
        <end position="563"/>
    </location>
</feature>
<dbReference type="InterPro" id="IPR038884">
    <property type="entry name" value="CFAP61"/>
</dbReference>
<feature type="compositionally biased region" description="Acidic residues" evidence="1">
    <location>
        <begin position="530"/>
        <end position="543"/>
    </location>
</feature>
<feature type="compositionally biased region" description="Low complexity" evidence="1">
    <location>
        <begin position="1"/>
        <end position="14"/>
    </location>
</feature>
<feature type="domain" description="Cilia- and flagella-associated protein 61 N-terminal" evidence="2">
    <location>
        <begin position="80"/>
        <end position="331"/>
    </location>
</feature>
<evidence type="ECO:0000313" key="3">
    <source>
        <dbReference type="EMBL" id="OXA58657.1"/>
    </source>
</evidence>
<organism evidence="3 4">
    <name type="scientific">Folsomia candida</name>
    <name type="common">Springtail</name>
    <dbReference type="NCBI Taxonomy" id="158441"/>
    <lineage>
        <taxon>Eukaryota</taxon>
        <taxon>Metazoa</taxon>
        <taxon>Ecdysozoa</taxon>
        <taxon>Arthropoda</taxon>
        <taxon>Hexapoda</taxon>
        <taxon>Collembola</taxon>
        <taxon>Entomobryomorpha</taxon>
        <taxon>Isotomoidea</taxon>
        <taxon>Isotomidae</taxon>
        <taxon>Proisotominae</taxon>
        <taxon>Folsomia</taxon>
    </lineage>
</organism>
<feature type="compositionally biased region" description="Polar residues" evidence="1">
    <location>
        <begin position="576"/>
        <end position="599"/>
    </location>
</feature>
<feature type="compositionally biased region" description="Acidic residues" evidence="1">
    <location>
        <begin position="468"/>
        <end position="479"/>
    </location>
</feature>
<dbReference type="Proteomes" id="UP000198287">
    <property type="component" value="Unassembled WGS sequence"/>
</dbReference>
<keyword evidence="4" id="KW-1185">Reference proteome</keyword>
<feature type="region of interest" description="Disordered" evidence="1">
    <location>
        <begin position="1"/>
        <end position="27"/>
    </location>
</feature>
<accession>A0A226ENE6</accession>
<dbReference type="PANTHER" id="PTHR21178">
    <property type="entry name" value="CILIA- AND FLAGELLA-ASSOCIATED PROTEIN 61"/>
    <property type="match status" value="1"/>
</dbReference>
<feature type="compositionally biased region" description="Basic and acidic residues" evidence="1">
    <location>
        <begin position="480"/>
        <end position="509"/>
    </location>
</feature>
<comment type="caution">
    <text evidence="3">The sequence shown here is derived from an EMBL/GenBank/DDBJ whole genome shotgun (WGS) entry which is preliminary data.</text>
</comment>
<dbReference type="InterPro" id="IPR032151">
    <property type="entry name" value="CFAP61_N"/>
</dbReference>
<keyword evidence="3" id="KW-0282">Flagellum</keyword>
<keyword evidence="3" id="KW-0966">Cell projection</keyword>
<keyword evidence="3" id="KW-0969">Cilium</keyword>
<feature type="region of interest" description="Disordered" evidence="1">
    <location>
        <begin position="453"/>
        <end position="509"/>
    </location>
</feature>
<reference evidence="3 4" key="1">
    <citation type="submission" date="2015-12" db="EMBL/GenBank/DDBJ databases">
        <title>The genome of Folsomia candida.</title>
        <authorList>
            <person name="Faddeeva A."/>
            <person name="Derks M.F."/>
            <person name="Anvar Y."/>
            <person name="Smit S."/>
            <person name="Van Straalen N."/>
            <person name="Roelofs D."/>
        </authorList>
    </citation>
    <scope>NUCLEOTIDE SEQUENCE [LARGE SCALE GENOMIC DNA]</scope>
    <source>
        <strain evidence="3 4">VU population</strain>
        <tissue evidence="3">Whole body</tissue>
    </source>
</reference>
<dbReference type="PANTHER" id="PTHR21178:SF8">
    <property type="entry name" value="CILIA- AND FLAGELLA-ASSOCIATED PROTEIN 61"/>
    <property type="match status" value="1"/>
</dbReference>
<feature type="region of interest" description="Disordered" evidence="1">
    <location>
        <begin position="530"/>
        <end position="685"/>
    </location>
</feature>
<name>A0A226ENE6_FOLCA</name>
<dbReference type="AlphaFoldDB" id="A0A226ENE6"/>
<proteinExistence type="predicted"/>
<protein>
    <submittedName>
        <fullName evidence="3">Cilia-and flagella-associated protein 61</fullName>
    </submittedName>
</protein>
<evidence type="ECO:0000256" key="1">
    <source>
        <dbReference type="SAM" id="MobiDB-lite"/>
    </source>
</evidence>